<evidence type="ECO:0000313" key="3">
    <source>
        <dbReference type="Proteomes" id="UP001329430"/>
    </source>
</evidence>
<proteinExistence type="predicted"/>
<dbReference type="Gene3D" id="3.40.525.10">
    <property type="entry name" value="CRAL-TRIO lipid binding domain"/>
    <property type="match status" value="1"/>
</dbReference>
<dbReference type="InterPro" id="IPR001251">
    <property type="entry name" value="CRAL-TRIO_dom"/>
</dbReference>
<dbReference type="PANTHER" id="PTHR10174">
    <property type="entry name" value="ALPHA-TOCOPHEROL TRANSFER PROTEIN-RELATED"/>
    <property type="match status" value="1"/>
</dbReference>
<dbReference type="InterPro" id="IPR036865">
    <property type="entry name" value="CRAL-TRIO_dom_sf"/>
</dbReference>
<keyword evidence="3" id="KW-1185">Reference proteome</keyword>
<reference evidence="2 3" key="1">
    <citation type="journal article" date="2024" name="Insects">
        <title>An Improved Chromosome-Level Genome Assembly of the Firefly Pyrocoelia pectoralis.</title>
        <authorList>
            <person name="Fu X."/>
            <person name="Meyer-Rochow V.B."/>
            <person name="Ballantyne L."/>
            <person name="Zhu X."/>
        </authorList>
    </citation>
    <scope>NUCLEOTIDE SEQUENCE [LARGE SCALE GENOMIC DNA]</scope>
    <source>
        <strain evidence="2">XCY_ONT2</strain>
    </source>
</reference>
<dbReference type="Gene3D" id="1.10.8.20">
    <property type="entry name" value="N-terminal domain of phosphatidylinositol transfer protein sec14p"/>
    <property type="match status" value="1"/>
</dbReference>
<dbReference type="InterPro" id="IPR036273">
    <property type="entry name" value="CRAL/TRIO_N_dom_sf"/>
</dbReference>
<evidence type="ECO:0000259" key="1">
    <source>
        <dbReference type="PROSITE" id="PS50191"/>
    </source>
</evidence>
<protein>
    <recommendedName>
        <fullName evidence="1">CRAL-TRIO domain-containing protein</fullName>
    </recommendedName>
</protein>
<dbReference type="SUPFAM" id="SSF46938">
    <property type="entry name" value="CRAL/TRIO N-terminal domain"/>
    <property type="match status" value="1"/>
</dbReference>
<dbReference type="CDD" id="cd00170">
    <property type="entry name" value="SEC14"/>
    <property type="match status" value="1"/>
</dbReference>
<sequence>MDIRPLKPELQEKAIRELNEDPIRIPDAFDHIRDWLRKQPHLNVRKDDQMMIAFLRGCKWNLQIAKQKLDYFYSAKSQISDFFVDRDPLSPKIQKVLKAGRIFPLPNLENEFGPAIIFCHMKGMDVNETPLVEVLKVLFMTIDILLREDDNLVVSGLTMLIDYDECPASYYLQFTPTLIMNYLKCLQNAYPLRIKNAVVFNTVSVLQVIYNTVFKPFMSTKLYERVQVLNEPQTKKFFSDLPKNPLPKELGGTNESIHIAAENWKKKVESYREWFIEDAKYVSDEKLRIANTSMFENDIGVDGTFRKLVID</sequence>
<dbReference type="Pfam" id="PF00650">
    <property type="entry name" value="CRAL_TRIO"/>
    <property type="match status" value="1"/>
</dbReference>
<gene>
    <name evidence="2" type="ORF">RI129_009529</name>
</gene>
<dbReference type="GO" id="GO:0016020">
    <property type="term" value="C:membrane"/>
    <property type="evidence" value="ECO:0007669"/>
    <property type="project" value="TreeGrafter"/>
</dbReference>
<comment type="caution">
    <text evidence="2">The sequence shown here is derived from an EMBL/GenBank/DDBJ whole genome shotgun (WGS) entry which is preliminary data.</text>
</comment>
<organism evidence="2 3">
    <name type="scientific">Pyrocoelia pectoralis</name>
    <dbReference type="NCBI Taxonomy" id="417401"/>
    <lineage>
        <taxon>Eukaryota</taxon>
        <taxon>Metazoa</taxon>
        <taxon>Ecdysozoa</taxon>
        <taxon>Arthropoda</taxon>
        <taxon>Hexapoda</taxon>
        <taxon>Insecta</taxon>
        <taxon>Pterygota</taxon>
        <taxon>Neoptera</taxon>
        <taxon>Endopterygota</taxon>
        <taxon>Coleoptera</taxon>
        <taxon>Polyphaga</taxon>
        <taxon>Elateriformia</taxon>
        <taxon>Elateroidea</taxon>
        <taxon>Lampyridae</taxon>
        <taxon>Lampyrinae</taxon>
        <taxon>Pyrocoelia</taxon>
    </lineage>
</organism>
<evidence type="ECO:0000313" key="2">
    <source>
        <dbReference type="EMBL" id="KAK5640982.1"/>
    </source>
</evidence>
<dbReference type="PROSITE" id="PS50191">
    <property type="entry name" value="CRAL_TRIO"/>
    <property type="match status" value="1"/>
</dbReference>
<name>A0AAN7ZEZ5_9COLE</name>
<feature type="domain" description="CRAL-TRIO" evidence="1">
    <location>
        <begin position="90"/>
        <end position="258"/>
    </location>
</feature>
<dbReference type="EMBL" id="JAVRBK010000007">
    <property type="protein sequence ID" value="KAK5640982.1"/>
    <property type="molecule type" value="Genomic_DNA"/>
</dbReference>
<dbReference type="SMART" id="SM00516">
    <property type="entry name" value="SEC14"/>
    <property type="match status" value="1"/>
</dbReference>
<dbReference type="Gene3D" id="1.20.5.1200">
    <property type="entry name" value="Alpha-tocopherol transfer"/>
    <property type="match status" value="1"/>
</dbReference>
<dbReference type="PANTHER" id="PTHR10174:SF216">
    <property type="entry name" value="CRAL-TRIO DOMAIN-CONTAINING PROTEIN-RELATED"/>
    <property type="match status" value="1"/>
</dbReference>
<accession>A0AAN7ZEZ5</accession>
<dbReference type="GO" id="GO:1902936">
    <property type="term" value="F:phosphatidylinositol bisphosphate binding"/>
    <property type="evidence" value="ECO:0007669"/>
    <property type="project" value="TreeGrafter"/>
</dbReference>
<dbReference type="SUPFAM" id="SSF52087">
    <property type="entry name" value="CRAL/TRIO domain"/>
    <property type="match status" value="1"/>
</dbReference>
<dbReference type="AlphaFoldDB" id="A0AAN7ZEZ5"/>
<dbReference type="Proteomes" id="UP001329430">
    <property type="component" value="Chromosome 7"/>
</dbReference>